<gene>
    <name evidence="2" type="ORF">FGIG_01110</name>
</gene>
<feature type="region of interest" description="Disordered" evidence="1">
    <location>
        <begin position="1"/>
        <end position="20"/>
    </location>
</feature>
<reference evidence="2 3" key="1">
    <citation type="submission" date="2019-04" db="EMBL/GenBank/DDBJ databases">
        <title>Annotation for the trematode Fasciola gigantica.</title>
        <authorList>
            <person name="Choi Y.-J."/>
        </authorList>
    </citation>
    <scope>NUCLEOTIDE SEQUENCE [LARGE SCALE GENOMIC DNA]</scope>
    <source>
        <strain evidence="2">Uganda_cow_1</strain>
    </source>
</reference>
<protein>
    <submittedName>
        <fullName evidence="2">Uncharacterized protein</fullName>
    </submittedName>
</protein>
<name>A0A504Y9G9_FASGI</name>
<evidence type="ECO:0000313" key="2">
    <source>
        <dbReference type="EMBL" id="TPP56789.1"/>
    </source>
</evidence>
<dbReference type="STRING" id="46835.A0A504Y9G9"/>
<accession>A0A504Y9G9</accession>
<dbReference type="EMBL" id="SUNJ01014066">
    <property type="protein sequence ID" value="TPP56789.1"/>
    <property type="molecule type" value="Genomic_DNA"/>
</dbReference>
<dbReference type="AlphaFoldDB" id="A0A504Y9G9"/>
<dbReference type="OrthoDB" id="342730at2759"/>
<sequence>MHLQITSGNGHMDSFIAPQSDSGVLTRPITNWSDLSNAMNNMDHPDFLTNVSQVDPSFLGSQFLQPDMNPNALRPLANQVGMSGLDVDPGMLLKQKLPMN</sequence>
<evidence type="ECO:0000256" key="1">
    <source>
        <dbReference type="SAM" id="MobiDB-lite"/>
    </source>
</evidence>
<keyword evidence="3" id="KW-1185">Reference proteome</keyword>
<organism evidence="2 3">
    <name type="scientific">Fasciola gigantica</name>
    <name type="common">Giant liver fluke</name>
    <dbReference type="NCBI Taxonomy" id="46835"/>
    <lineage>
        <taxon>Eukaryota</taxon>
        <taxon>Metazoa</taxon>
        <taxon>Spiralia</taxon>
        <taxon>Lophotrochozoa</taxon>
        <taxon>Platyhelminthes</taxon>
        <taxon>Trematoda</taxon>
        <taxon>Digenea</taxon>
        <taxon>Plagiorchiida</taxon>
        <taxon>Echinostomata</taxon>
        <taxon>Echinostomatoidea</taxon>
        <taxon>Fasciolidae</taxon>
        <taxon>Fasciola</taxon>
    </lineage>
</organism>
<evidence type="ECO:0000313" key="3">
    <source>
        <dbReference type="Proteomes" id="UP000316759"/>
    </source>
</evidence>
<comment type="caution">
    <text evidence="2">The sequence shown here is derived from an EMBL/GenBank/DDBJ whole genome shotgun (WGS) entry which is preliminary data.</text>
</comment>
<proteinExistence type="predicted"/>
<dbReference type="Proteomes" id="UP000316759">
    <property type="component" value="Unassembled WGS sequence"/>
</dbReference>